<sequence length="132" mass="14667">MTTTTETREEAQYVAATIRRQVTPLVLLSLGAHKLGSYTHQNGTHALVFLARVLPFKKSGDRSEAPRNMRVMITLSVADLYDIRVEYQRQGETITHYSANGIYADSLAGVMLRIDSGFELENSSEGHHGIES</sequence>
<organism evidence="1 2">
    <name type="scientific">Nesterenkonia sandarakina</name>
    <dbReference type="NCBI Taxonomy" id="272918"/>
    <lineage>
        <taxon>Bacteria</taxon>
        <taxon>Bacillati</taxon>
        <taxon>Actinomycetota</taxon>
        <taxon>Actinomycetes</taxon>
        <taxon>Micrococcales</taxon>
        <taxon>Micrococcaceae</taxon>
        <taxon>Nesterenkonia</taxon>
    </lineage>
</organism>
<gene>
    <name evidence="1" type="ORF">HNR11_002711</name>
</gene>
<protein>
    <submittedName>
        <fullName evidence="1">Uncharacterized protein</fullName>
    </submittedName>
</protein>
<proteinExistence type="predicted"/>
<dbReference type="Proteomes" id="UP000560069">
    <property type="component" value="Unassembled WGS sequence"/>
</dbReference>
<dbReference type="AlphaFoldDB" id="A0A7Z0EAX8"/>
<reference evidence="1 2" key="1">
    <citation type="submission" date="2020-07" db="EMBL/GenBank/DDBJ databases">
        <title>Sequencing the genomes of 1000 actinobacteria strains.</title>
        <authorList>
            <person name="Klenk H.-P."/>
        </authorList>
    </citation>
    <scope>NUCLEOTIDE SEQUENCE [LARGE SCALE GENOMIC DNA]</scope>
    <source>
        <strain evidence="1 2">DSM 15664</strain>
    </source>
</reference>
<comment type="caution">
    <text evidence="1">The sequence shown here is derived from an EMBL/GenBank/DDBJ whole genome shotgun (WGS) entry which is preliminary data.</text>
</comment>
<dbReference type="EMBL" id="JACCFQ010000002">
    <property type="protein sequence ID" value="NYJ18121.1"/>
    <property type="molecule type" value="Genomic_DNA"/>
</dbReference>
<keyword evidence="2" id="KW-1185">Reference proteome</keyword>
<evidence type="ECO:0000313" key="2">
    <source>
        <dbReference type="Proteomes" id="UP000560069"/>
    </source>
</evidence>
<name>A0A7Z0EAX8_9MICC</name>
<dbReference type="RefSeq" id="WP_179443056.1">
    <property type="nucleotide sequence ID" value="NZ_BAAALK010000003.1"/>
</dbReference>
<accession>A0A7Z0EAX8</accession>
<evidence type="ECO:0000313" key="1">
    <source>
        <dbReference type="EMBL" id="NYJ18121.1"/>
    </source>
</evidence>